<sequence length="585" mass="60359">MHLGIDFGTSSTAAVLTGDDGAVTPLLFDGSPLLPSAVHLDVAGGVLAVGGAAVRGGTADPDRYEPNPKLRAADVTVPLGGTGVPVVHLFAAVLWAVHAEALRVTGGVAPHEVALTHPVFWDAHHRGALLAAASMAGLPAARLVPSPVAVASTLLGRLQAPVVEGQCIVVYELGAGPFEVTVVRSTAAGPQVVAAAGLAGAGGLDVDAAIAAHLLAVAPAGARLDPGQQRWLTEQARLAKELLSAGTSAVVPVAGRGEVTLTPDDLERIATPLVRPTADLTLRVMRDAGVDAASVAGVYLAGGGTRMPLVATLLHRVVGIPPVASGQPELLAAEGSVAVLAAPHPPAATPHPQAVPEVVPDPTVPDSGGPDSGAPDSGEGGRLWDWLPAHPVLISGWTWRDAPFHPLRLGLPSGYGWTIRARFAEPEHTVFLSRGGGPLLFRSVAGLATYLLQAGDHELAGLDGWPAARDLFVSLVHDAGDEDEVDLDLVQYNLGFPPRQWMPDLLVAARDVAVDLAEAFGLQDVIALLAEGSLLDGVDDLLRHADRTLAGRSARRRLDAVDADAVRWDWHAIVTRLDGIIAWAD</sequence>
<dbReference type="Gene3D" id="3.30.420.40">
    <property type="match status" value="2"/>
</dbReference>
<evidence type="ECO:0000256" key="3">
    <source>
        <dbReference type="ARBA" id="ARBA00022729"/>
    </source>
</evidence>
<proteinExistence type="inferred from homology"/>
<dbReference type="EMBL" id="JBHSIU010000019">
    <property type="protein sequence ID" value="MFC4999971.1"/>
    <property type="molecule type" value="Genomic_DNA"/>
</dbReference>
<keyword evidence="10" id="KW-1185">Reference proteome</keyword>
<comment type="subcellular location">
    <subcellularLocation>
        <location evidence="1">Endoplasmic reticulum lumen</location>
    </subcellularLocation>
</comment>
<feature type="region of interest" description="Disordered" evidence="8">
    <location>
        <begin position="343"/>
        <end position="381"/>
    </location>
</feature>
<dbReference type="Proteomes" id="UP001595912">
    <property type="component" value="Unassembled WGS sequence"/>
</dbReference>
<dbReference type="RefSeq" id="WP_380116528.1">
    <property type="nucleotide sequence ID" value="NZ_JBHSIU010000019.1"/>
</dbReference>
<name>A0ABV9VZ72_9ACTN</name>
<dbReference type="SUPFAM" id="SSF53067">
    <property type="entry name" value="Actin-like ATPase domain"/>
    <property type="match status" value="2"/>
</dbReference>
<keyword evidence="4" id="KW-0547">Nucleotide-binding</keyword>
<reference evidence="10" key="1">
    <citation type="journal article" date="2019" name="Int. J. Syst. Evol. Microbiol.">
        <title>The Global Catalogue of Microorganisms (GCM) 10K type strain sequencing project: providing services to taxonomists for standard genome sequencing and annotation.</title>
        <authorList>
            <consortium name="The Broad Institute Genomics Platform"/>
            <consortium name="The Broad Institute Genome Sequencing Center for Infectious Disease"/>
            <person name="Wu L."/>
            <person name="Ma J."/>
        </authorList>
    </citation>
    <scope>NUCLEOTIDE SEQUENCE [LARGE SCALE GENOMIC DNA]</scope>
    <source>
        <strain evidence="10">CGMCC 4.7152</strain>
    </source>
</reference>
<dbReference type="PROSITE" id="PS01036">
    <property type="entry name" value="HSP70_3"/>
    <property type="match status" value="1"/>
</dbReference>
<dbReference type="InterPro" id="IPR018181">
    <property type="entry name" value="Heat_shock_70_CS"/>
</dbReference>
<evidence type="ECO:0000256" key="8">
    <source>
        <dbReference type="SAM" id="MobiDB-lite"/>
    </source>
</evidence>
<gene>
    <name evidence="9" type="ORF">ACFPIJ_19280</name>
</gene>
<dbReference type="InterPro" id="IPR043129">
    <property type="entry name" value="ATPase_NBD"/>
</dbReference>
<dbReference type="PRINTS" id="PR00301">
    <property type="entry name" value="HEATSHOCK70"/>
</dbReference>
<dbReference type="Gene3D" id="3.90.640.10">
    <property type="entry name" value="Actin, Chain A, domain 4"/>
    <property type="match status" value="1"/>
</dbReference>
<evidence type="ECO:0000256" key="6">
    <source>
        <dbReference type="ARBA" id="ARBA00023016"/>
    </source>
</evidence>
<feature type="compositionally biased region" description="Low complexity" evidence="8">
    <location>
        <begin position="350"/>
        <end position="377"/>
    </location>
</feature>
<keyword evidence="6" id="KW-0346">Stress response</keyword>
<dbReference type="PANTHER" id="PTHR45639:SF3">
    <property type="entry name" value="HYPOXIA UP-REGULATED PROTEIN 1"/>
    <property type="match status" value="1"/>
</dbReference>
<keyword evidence="3" id="KW-0732">Signal</keyword>
<keyword evidence="5" id="KW-0067">ATP-binding</keyword>
<keyword evidence="7" id="KW-0143">Chaperone</keyword>
<comment type="caution">
    <text evidence="9">The sequence shown here is derived from an EMBL/GenBank/DDBJ whole genome shotgun (WGS) entry which is preliminary data.</text>
</comment>
<accession>A0ABV9VZ72</accession>
<evidence type="ECO:0000256" key="4">
    <source>
        <dbReference type="ARBA" id="ARBA00022741"/>
    </source>
</evidence>
<organism evidence="9 10">
    <name type="scientific">Dactylosporangium cerinum</name>
    <dbReference type="NCBI Taxonomy" id="1434730"/>
    <lineage>
        <taxon>Bacteria</taxon>
        <taxon>Bacillati</taxon>
        <taxon>Actinomycetota</taxon>
        <taxon>Actinomycetes</taxon>
        <taxon>Micromonosporales</taxon>
        <taxon>Micromonosporaceae</taxon>
        <taxon>Dactylosporangium</taxon>
    </lineage>
</organism>
<evidence type="ECO:0000256" key="5">
    <source>
        <dbReference type="ARBA" id="ARBA00022840"/>
    </source>
</evidence>
<dbReference type="InterPro" id="IPR013126">
    <property type="entry name" value="Hsp_70_fam"/>
</dbReference>
<evidence type="ECO:0000313" key="9">
    <source>
        <dbReference type="EMBL" id="MFC4999971.1"/>
    </source>
</evidence>
<dbReference type="PANTHER" id="PTHR45639">
    <property type="entry name" value="HSC70CB, ISOFORM G-RELATED"/>
    <property type="match status" value="1"/>
</dbReference>
<evidence type="ECO:0000313" key="10">
    <source>
        <dbReference type="Proteomes" id="UP001595912"/>
    </source>
</evidence>
<protein>
    <submittedName>
        <fullName evidence="9">Hsp70 family protein</fullName>
    </submittedName>
</protein>
<dbReference type="Pfam" id="PF00012">
    <property type="entry name" value="HSP70"/>
    <property type="match status" value="1"/>
</dbReference>
<evidence type="ECO:0000256" key="2">
    <source>
        <dbReference type="ARBA" id="ARBA00007381"/>
    </source>
</evidence>
<evidence type="ECO:0000256" key="7">
    <source>
        <dbReference type="ARBA" id="ARBA00023186"/>
    </source>
</evidence>
<comment type="similarity">
    <text evidence="2">Belongs to the heat shock protein 70 family.</text>
</comment>
<evidence type="ECO:0000256" key="1">
    <source>
        <dbReference type="ARBA" id="ARBA00004319"/>
    </source>
</evidence>